<dbReference type="GO" id="GO:0008180">
    <property type="term" value="C:COP9 signalosome"/>
    <property type="evidence" value="ECO:0007669"/>
    <property type="project" value="UniProtKB-KW"/>
</dbReference>
<dbReference type="InterPro" id="IPR019585">
    <property type="entry name" value="Rpn7/CSN1"/>
</dbReference>
<dbReference type="PROSITE" id="PS50250">
    <property type="entry name" value="PCI"/>
    <property type="match status" value="1"/>
</dbReference>
<evidence type="ECO:0000313" key="9">
    <source>
        <dbReference type="Proteomes" id="UP000087171"/>
    </source>
</evidence>
<dbReference type="InterPro" id="IPR045135">
    <property type="entry name" value="Rpn7_N"/>
</dbReference>
<dbReference type="InterPro" id="IPR048624">
    <property type="entry name" value="CSN1_C"/>
</dbReference>
<evidence type="ECO:0000256" key="2">
    <source>
        <dbReference type="ARBA" id="ARBA00004496"/>
    </source>
</evidence>
<reference evidence="10" key="2">
    <citation type="submission" date="2025-08" db="UniProtKB">
        <authorList>
            <consortium name="RefSeq"/>
        </authorList>
    </citation>
    <scope>IDENTIFICATION</scope>
    <source>
        <tissue evidence="10">Etiolated seedlings</tissue>
    </source>
</reference>
<feature type="domain" description="PCI" evidence="8">
    <location>
        <begin position="233"/>
        <end position="403"/>
    </location>
</feature>
<comment type="similarity">
    <text evidence="3">Belongs to the CSN1 family.</text>
</comment>
<keyword evidence="9" id="KW-1185">Reference proteome</keyword>
<accession>A0A1S3E195</accession>
<dbReference type="Proteomes" id="UP000087171">
    <property type="component" value="Chromosome Ca3"/>
</dbReference>
<evidence type="ECO:0000256" key="4">
    <source>
        <dbReference type="ARBA" id="ARBA00022490"/>
    </source>
</evidence>
<dbReference type="InterPro" id="IPR000717">
    <property type="entry name" value="PCI_dom"/>
</dbReference>
<keyword evidence="4" id="KW-0963">Cytoplasm</keyword>
<name>A0A1S3E195_CICAR</name>
<evidence type="ECO:0000259" key="8">
    <source>
        <dbReference type="PROSITE" id="PS50250"/>
    </source>
</evidence>
<keyword evidence="7" id="KW-0175">Coiled coil</keyword>
<evidence type="ECO:0000256" key="6">
    <source>
        <dbReference type="ARBA" id="ARBA00023242"/>
    </source>
</evidence>
<dbReference type="InterPro" id="IPR036390">
    <property type="entry name" value="WH_DNA-bd_sf"/>
</dbReference>
<dbReference type="Pfam" id="PF01399">
    <property type="entry name" value="PCI"/>
    <property type="match status" value="1"/>
</dbReference>
<dbReference type="RefSeq" id="XP_012569149.1">
    <property type="nucleotide sequence ID" value="XM_012713695.2"/>
</dbReference>
<dbReference type="OrthoDB" id="422427at2759"/>
<evidence type="ECO:0000256" key="7">
    <source>
        <dbReference type="SAM" id="Coils"/>
    </source>
</evidence>
<evidence type="ECO:0000256" key="1">
    <source>
        <dbReference type="ARBA" id="ARBA00004123"/>
    </source>
</evidence>
<organism evidence="9 10">
    <name type="scientific">Cicer arietinum</name>
    <name type="common">Chickpea</name>
    <name type="synonym">Garbanzo</name>
    <dbReference type="NCBI Taxonomy" id="3827"/>
    <lineage>
        <taxon>Eukaryota</taxon>
        <taxon>Viridiplantae</taxon>
        <taxon>Streptophyta</taxon>
        <taxon>Embryophyta</taxon>
        <taxon>Tracheophyta</taxon>
        <taxon>Spermatophyta</taxon>
        <taxon>Magnoliopsida</taxon>
        <taxon>eudicotyledons</taxon>
        <taxon>Gunneridae</taxon>
        <taxon>Pentapetalae</taxon>
        <taxon>rosids</taxon>
        <taxon>fabids</taxon>
        <taxon>Fabales</taxon>
        <taxon>Fabaceae</taxon>
        <taxon>Papilionoideae</taxon>
        <taxon>50 kb inversion clade</taxon>
        <taxon>NPAAA clade</taxon>
        <taxon>Hologalegina</taxon>
        <taxon>IRL clade</taxon>
        <taxon>Cicereae</taxon>
        <taxon>Cicer</taxon>
    </lineage>
</organism>
<evidence type="ECO:0000256" key="5">
    <source>
        <dbReference type="ARBA" id="ARBA00022790"/>
    </source>
</evidence>
<dbReference type="Gene3D" id="1.25.40.570">
    <property type="match status" value="1"/>
</dbReference>
<dbReference type="PANTHER" id="PTHR14145:SF2">
    <property type="entry name" value="COP9 SIGNALOSOME COMPLEX SUBUNIT 1"/>
    <property type="match status" value="1"/>
</dbReference>
<keyword evidence="6" id="KW-0539">Nucleus</keyword>
<protein>
    <submittedName>
        <fullName evidence="10">COP9 signalosome complex subunit 1-like</fullName>
    </submittedName>
</protein>
<dbReference type="AlphaFoldDB" id="A0A1S3E195"/>
<dbReference type="FunFam" id="1.25.40.570:FF:000014">
    <property type="entry name" value="COP9 signalosome complex subunit 1"/>
    <property type="match status" value="1"/>
</dbReference>
<evidence type="ECO:0000256" key="3">
    <source>
        <dbReference type="ARBA" id="ARBA00008793"/>
    </source>
</evidence>
<feature type="coiled-coil region" evidence="7">
    <location>
        <begin position="111"/>
        <end position="142"/>
    </location>
</feature>
<dbReference type="KEGG" id="cam:105851802"/>
<dbReference type="Pfam" id="PF21151">
    <property type="entry name" value="CSN1_C"/>
    <property type="match status" value="1"/>
</dbReference>
<dbReference type="GO" id="GO:0005737">
    <property type="term" value="C:cytoplasm"/>
    <property type="evidence" value="ECO:0007669"/>
    <property type="project" value="UniProtKB-SubCell"/>
</dbReference>
<dbReference type="SMART" id="SM00088">
    <property type="entry name" value="PINT"/>
    <property type="match status" value="1"/>
</dbReference>
<reference evidence="9" key="1">
    <citation type="journal article" date="2013" name="Nat. Biotechnol.">
        <title>Draft genome sequence of chickpea (Cicer arietinum) provides a resource for trait improvement.</title>
        <authorList>
            <person name="Varshney R.K."/>
            <person name="Song C."/>
            <person name="Saxena R.K."/>
            <person name="Azam S."/>
            <person name="Yu S."/>
            <person name="Sharpe A.G."/>
            <person name="Cannon S."/>
            <person name="Baek J."/>
            <person name="Rosen B.D."/>
            <person name="Tar'an B."/>
            <person name="Millan T."/>
            <person name="Zhang X."/>
            <person name="Ramsay L.D."/>
            <person name="Iwata A."/>
            <person name="Wang Y."/>
            <person name="Nelson W."/>
            <person name="Farmer A.D."/>
            <person name="Gaur P.M."/>
            <person name="Soderlund C."/>
            <person name="Penmetsa R.V."/>
            <person name="Xu C."/>
            <person name="Bharti A.K."/>
            <person name="He W."/>
            <person name="Winter P."/>
            <person name="Zhao S."/>
            <person name="Hane J.K."/>
            <person name="Carrasquilla-Garcia N."/>
            <person name="Condie J.A."/>
            <person name="Upadhyaya H.D."/>
            <person name="Luo M.C."/>
            <person name="Thudi M."/>
            <person name="Gowda C.L."/>
            <person name="Singh N.P."/>
            <person name="Lichtenzveig J."/>
            <person name="Gali K.K."/>
            <person name="Rubio J."/>
            <person name="Nadarajan N."/>
            <person name="Dolezel J."/>
            <person name="Bansal K.C."/>
            <person name="Xu X."/>
            <person name="Edwards D."/>
            <person name="Zhang G."/>
            <person name="Kahl G."/>
            <person name="Gil J."/>
            <person name="Singh K.B."/>
            <person name="Datta S.K."/>
            <person name="Jackson S.A."/>
            <person name="Wang J."/>
            <person name="Cook D.R."/>
        </authorList>
    </citation>
    <scope>NUCLEOTIDE SEQUENCE [LARGE SCALE GENOMIC DNA]</scope>
    <source>
        <strain evidence="9">cv. CDC Frontier</strain>
    </source>
</reference>
<evidence type="ECO:0000313" key="10">
    <source>
        <dbReference type="RefSeq" id="XP_012569149.1"/>
    </source>
</evidence>
<proteinExistence type="inferred from homology"/>
<dbReference type="STRING" id="3827.A0A1S3E195"/>
<sequence length="445" mass="50787">MDVDDSSALMIDEIYANGDDDNNNRTIRRPIISGDQLDIEAYASLYSGHTKISRLIFIADHCGDNLTMRLEALRMAFDEIKKGENTQLMREVANKIDGRLGSDYTLDEAWCDDIDRRAEQKKEKLENELNSSRTNLIKESIRMGYHDFGDFYYAHGQLGEAYKSYVRTRDYCTTSKHIVNMCMSAILASIEMGQFSHISSYVGKAEQAREALDTITTSKLHCAAGLSNLKTKKYKQAARKFIETSPELGSHYNEVIASQDVAIYGALCALASFDRTELKSKVIDNSNFRDFLELVPEVRELINDFYSSRYASCLEYLGNLKSNLLLDIHLHYHVETLYDQIRQRALIQYTHPFVSVDLNMMANAFKTTVAGLQKELEALITDNQIQARIDSHNKVLYARHADQRNATFQRVLETGRGFDRDVRSMLLRSSLIKHGCSMRSLTRKP</sequence>
<dbReference type="PANTHER" id="PTHR14145">
    <property type="entry name" value="26S PROTESOME SUBUNIT 6"/>
    <property type="match status" value="1"/>
</dbReference>
<keyword evidence="5" id="KW-0736">Signalosome</keyword>
<dbReference type="Pfam" id="PF10602">
    <property type="entry name" value="RPN7"/>
    <property type="match status" value="1"/>
</dbReference>
<comment type="subcellular location">
    <subcellularLocation>
        <location evidence="2">Cytoplasm</location>
    </subcellularLocation>
    <subcellularLocation>
        <location evidence="1">Nucleus</location>
    </subcellularLocation>
</comment>
<dbReference type="GeneID" id="105851802"/>
<dbReference type="SUPFAM" id="SSF46785">
    <property type="entry name" value="Winged helix' DNA-binding domain"/>
    <property type="match status" value="1"/>
</dbReference>
<gene>
    <name evidence="10" type="primary">LOC105851802</name>
</gene>